<dbReference type="VEuPathDB" id="AmoebaDB:NfTy_088030"/>
<evidence type="ECO:0000313" key="2">
    <source>
        <dbReference type="EMBL" id="KAF0972081.1"/>
    </source>
</evidence>
<dbReference type="PANTHER" id="PTHR30143">
    <property type="entry name" value="ACID HYDRATASE"/>
    <property type="match status" value="1"/>
</dbReference>
<accession>A0A6A5BB73</accession>
<dbReference type="RefSeq" id="XP_044556796.1">
    <property type="nucleotide sequence ID" value="XM_044713771.1"/>
</dbReference>
<evidence type="ECO:0000313" key="3">
    <source>
        <dbReference type="Proteomes" id="UP000444721"/>
    </source>
</evidence>
<dbReference type="PANTHER" id="PTHR30143:SF0">
    <property type="entry name" value="2-KETO-4-PENTENOATE HYDRATASE"/>
    <property type="match status" value="1"/>
</dbReference>
<protein>
    <recommendedName>
        <fullName evidence="4">Fumarylacetoacetase-like C-terminal domain-containing protein</fullName>
    </recommendedName>
</protein>
<gene>
    <name evidence="2" type="ORF">FDP41_009777</name>
</gene>
<reference evidence="2 3" key="1">
    <citation type="journal article" date="2019" name="Sci. Rep.">
        <title>Nanopore sequencing improves the draft genome of the human pathogenic amoeba Naegleria fowleri.</title>
        <authorList>
            <person name="Liechti N."/>
            <person name="Schurch N."/>
            <person name="Bruggmann R."/>
            <person name="Wittwer M."/>
        </authorList>
    </citation>
    <scope>NUCLEOTIDE SEQUENCE [LARGE SCALE GENOMIC DNA]</scope>
    <source>
        <strain evidence="2 3">ATCC 30894</strain>
    </source>
</reference>
<evidence type="ECO:0008006" key="4">
    <source>
        <dbReference type="Google" id="ProtNLM"/>
    </source>
</evidence>
<dbReference type="VEuPathDB" id="AmoebaDB:NF0004850"/>
<organism evidence="2 3">
    <name type="scientific">Naegleria fowleri</name>
    <name type="common">Brain eating amoeba</name>
    <dbReference type="NCBI Taxonomy" id="5763"/>
    <lineage>
        <taxon>Eukaryota</taxon>
        <taxon>Discoba</taxon>
        <taxon>Heterolobosea</taxon>
        <taxon>Tetramitia</taxon>
        <taxon>Eutetramitia</taxon>
        <taxon>Vahlkampfiidae</taxon>
        <taxon>Naegleria</taxon>
    </lineage>
</organism>
<dbReference type="InterPro" id="IPR036663">
    <property type="entry name" value="Fumarylacetoacetase_C_sf"/>
</dbReference>
<name>A0A6A5BB73_NAEFO</name>
<dbReference type="InterPro" id="IPR050772">
    <property type="entry name" value="Hydratase-Decarb/MhpD_sf"/>
</dbReference>
<dbReference type="AlphaFoldDB" id="A0A6A5BB73"/>
<dbReference type="SUPFAM" id="SSF56529">
    <property type="entry name" value="FAH"/>
    <property type="match status" value="1"/>
</dbReference>
<dbReference type="Proteomes" id="UP000444721">
    <property type="component" value="Unassembled WGS sequence"/>
</dbReference>
<proteinExistence type="predicted"/>
<dbReference type="GO" id="GO:0005737">
    <property type="term" value="C:cytoplasm"/>
    <property type="evidence" value="ECO:0007669"/>
    <property type="project" value="TreeGrafter"/>
</dbReference>
<dbReference type="GeneID" id="68116992"/>
<keyword evidence="3" id="KW-1185">Reference proteome</keyword>
<dbReference type="OMA" id="GPIFEHQ"/>
<feature type="region of interest" description="Disordered" evidence="1">
    <location>
        <begin position="161"/>
        <end position="181"/>
    </location>
</feature>
<dbReference type="EMBL" id="VFQX01000072">
    <property type="protein sequence ID" value="KAF0972081.1"/>
    <property type="molecule type" value="Genomic_DNA"/>
</dbReference>
<dbReference type="VEuPathDB" id="AmoebaDB:FDP41_009777"/>
<comment type="caution">
    <text evidence="2">The sequence shown here is derived from an EMBL/GenBank/DDBJ whole genome shotgun (WGS) entry which is preliminary data.</text>
</comment>
<evidence type="ECO:0000256" key="1">
    <source>
        <dbReference type="SAM" id="MobiDB-lite"/>
    </source>
</evidence>
<dbReference type="GO" id="GO:0008684">
    <property type="term" value="F:2-oxopent-4-enoate hydratase activity"/>
    <property type="evidence" value="ECO:0007669"/>
    <property type="project" value="TreeGrafter"/>
</dbReference>
<sequence length="477" mass="54364">MLRVVQSLRKGSLLNENHLRGISSFSSSVAATHLSSMNGWVSVEQQSSRSFSHACFFRNEASNNNVTEAKPMVAQRPKKKYVNKIINKPLEQPLKLWFNQDKWSTDENKRIEYIARLLMKFQYRSYKEFLELNPKQKSALEQMEEKAMCDDKHIQELLEKEKKESGSGFRSQMEESGEEEPVLKFNDEALSKISRDEVTPMAAYKSLKSRKLANRIILSFPSNIIPKSEKEAQYAQLRLIDLLEKERGWKLAGWKIGATQPKALARLNIKEPFLGPIFEHQILRNPRVYNMEDVTNFNPMVEVEFAFCLAKDLKARDTPYTKEELIDALEYVTGVFEVIGSRVDNVENQGGVLTRIADLGGHINLIMPEKPPKYDVKDAAKLAFEKVELLFNNVSQKKAQGSFVCNGEYDANETKGPLDTCLQCVNRITNEFKRDVLAGQIISSGTMTGKSRELEKGDVVQATFNNPLFEPITFVCK</sequence>
<dbReference type="OrthoDB" id="10255333at2759"/>
<dbReference type="Gene3D" id="3.90.850.10">
    <property type="entry name" value="Fumarylacetoacetase-like, C-terminal domain"/>
    <property type="match status" value="1"/>
</dbReference>